<evidence type="ECO:0000259" key="5">
    <source>
        <dbReference type="PROSITE" id="PS51918"/>
    </source>
</evidence>
<dbReference type="Proteomes" id="UP000278475">
    <property type="component" value="Unassembled WGS sequence"/>
</dbReference>
<dbReference type="GO" id="GO:0051536">
    <property type="term" value="F:iron-sulfur cluster binding"/>
    <property type="evidence" value="ECO:0007669"/>
    <property type="project" value="UniProtKB-KW"/>
</dbReference>
<dbReference type="CDD" id="cd01335">
    <property type="entry name" value="Radical_SAM"/>
    <property type="match status" value="1"/>
</dbReference>
<dbReference type="InterPro" id="IPR007197">
    <property type="entry name" value="rSAM"/>
</dbReference>
<dbReference type="Proteomes" id="UP000272051">
    <property type="component" value="Unassembled WGS sequence"/>
</dbReference>
<dbReference type="AlphaFoldDB" id="A0A497EY16"/>
<dbReference type="PANTHER" id="PTHR43075:SF1">
    <property type="entry name" value="FORMATE LYASE ACTIVATING ENZYME, PUTATIVE (AFU_ORTHOLOGUE AFUA_2G15630)-RELATED"/>
    <property type="match status" value="1"/>
</dbReference>
<keyword evidence="3" id="KW-0408">Iron</keyword>
<dbReference type="InterPro" id="IPR040085">
    <property type="entry name" value="MJ0674-like"/>
</dbReference>
<evidence type="ECO:0000256" key="1">
    <source>
        <dbReference type="ARBA" id="ARBA00022691"/>
    </source>
</evidence>
<dbReference type="InterPro" id="IPR013785">
    <property type="entry name" value="Aldolase_TIM"/>
</dbReference>
<dbReference type="PROSITE" id="PS51918">
    <property type="entry name" value="RADICAL_SAM"/>
    <property type="match status" value="1"/>
</dbReference>
<keyword evidence="1" id="KW-0949">S-adenosyl-L-methionine</keyword>
<evidence type="ECO:0000313" key="6">
    <source>
        <dbReference type="EMBL" id="RLE49603.1"/>
    </source>
</evidence>
<evidence type="ECO:0000256" key="3">
    <source>
        <dbReference type="ARBA" id="ARBA00023004"/>
    </source>
</evidence>
<dbReference type="Gene3D" id="3.20.20.70">
    <property type="entry name" value="Aldolase class I"/>
    <property type="match status" value="1"/>
</dbReference>
<dbReference type="Pfam" id="PF04055">
    <property type="entry name" value="Radical_SAM"/>
    <property type="match status" value="1"/>
</dbReference>
<dbReference type="InterPro" id="IPR058240">
    <property type="entry name" value="rSAM_sf"/>
</dbReference>
<organism evidence="7 8">
    <name type="scientific">Thermoproteota archaeon</name>
    <dbReference type="NCBI Taxonomy" id="2056631"/>
    <lineage>
        <taxon>Archaea</taxon>
        <taxon>Thermoproteota</taxon>
    </lineage>
</organism>
<dbReference type="GO" id="GO:0003824">
    <property type="term" value="F:catalytic activity"/>
    <property type="evidence" value="ECO:0007669"/>
    <property type="project" value="InterPro"/>
</dbReference>
<dbReference type="PANTHER" id="PTHR43075">
    <property type="entry name" value="FORMATE LYASE ACTIVATING ENZYME, PUTATIVE (AFU_ORTHOLOGUE AFUA_2G15630)-RELATED"/>
    <property type="match status" value="1"/>
</dbReference>
<dbReference type="SFLD" id="SFLDS00029">
    <property type="entry name" value="Radical_SAM"/>
    <property type="match status" value="1"/>
</dbReference>
<accession>A0A497EY16</accession>
<dbReference type="SUPFAM" id="SSF102114">
    <property type="entry name" value="Radical SAM enzymes"/>
    <property type="match status" value="1"/>
</dbReference>
<evidence type="ECO:0000313" key="9">
    <source>
        <dbReference type="Proteomes" id="UP000278475"/>
    </source>
</evidence>
<feature type="domain" description="Radical SAM core" evidence="5">
    <location>
        <begin position="1"/>
        <end position="205"/>
    </location>
</feature>
<keyword evidence="2" id="KW-0479">Metal-binding</keyword>
<dbReference type="GO" id="GO:0046872">
    <property type="term" value="F:metal ion binding"/>
    <property type="evidence" value="ECO:0007669"/>
    <property type="project" value="UniProtKB-KW"/>
</dbReference>
<evidence type="ECO:0000313" key="7">
    <source>
        <dbReference type="EMBL" id="RLE52284.1"/>
    </source>
</evidence>
<reference evidence="8 9" key="1">
    <citation type="submission" date="2018-06" db="EMBL/GenBank/DDBJ databases">
        <title>Extensive metabolic versatility and redundancy in microbially diverse, dynamic hydrothermal sediments.</title>
        <authorList>
            <person name="Dombrowski N."/>
            <person name="Teske A."/>
            <person name="Baker B.J."/>
        </authorList>
    </citation>
    <scope>NUCLEOTIDE SEQUENCE [LARGE SCALE GENOMIC DNA]</scope>
    <source>
        <strain evidence="7">B34_G17</strain>
        <strain evidence="6">B66_G16</strain>
    </source>
</reference>
<dbReference type="EMBL" id="QMQX01000059">
    <property type="protein sequence ID" value="RLE52284.1"/>
    <property type="molecule type" value="Genomic_DNA"/>
</dbReference>
<proteinExistence type="predicted"/>
<keyword evidence="4" id="KW-0411">Iron-sulfur</keyword>
<evidence type="ECO:0000313" key="8">
    <source>
        <dbReference type="Proteomes" id="UP000272051"/>
    </source>
</evidence>
<protein>
    <recommendedName>
        <fullName evidence="5">Radical SAM core domain-containing protein</fullName>
    </recommendedName>
</protein>
<evidence type="ECO:0000256" key="4">
    <source>
        <dbReference type="ARBA" id="ARBA00023014"/>
    </source>
</evidence>
<comment type="caution">
    <text evidence="7">The sequence shown here is derived from an EMBL/GenBank/DDBJ whole genome shotgun (WGS) entry which is preliminary data.</text>
</comment>
<name>A0A497EY16_9CREN</name>
<evidence type="ECO:0000256" key="2">
    <source>
        <dbReference type="ARBA" id="ARBA00022723"/>
    </source>
</evidence>
<dbReference type="EMBL" id="QMQV01000029">
    <property type="protein sequence ID" value="RLE49603.1"/>
    <property type="molecule type" value="Genomic_DNA"/>
</dbReference>
<gene>
    <name evidence="6" type="ORF">DRJ31_04320</name>
    <name evidence="7" type="ORF">DRJ33_04165</name>
</gene>
<sequence length="209" mass="24690">MGCNLRCIHCQNWSISQWYEQGDVYSPEELASIIDAARRRGCRNQNWVGGDPIPYIPFWIKVLLYERENTPVFFNTNGYYSVEASWLLAGIVDIYKIDFKYGPGDCAQRISDAPRYWDVVTRNLLDASRRGEVLIRVLVLPNHIDCCYKPIIKWIVENLGPYTRVNIMWQYRPEYQAHKLPELRRRLTKEEMEETIKIAEEYGLKNYIT</sequence>